<keyword evidence="2" id="KW-0677">Repeat</keyword>
<organism evidence="5 6">
    <name type="scientific">Cavenderia fasciculata</name>
    <name type="common">Slime mold</name>
    <name type="synonym">Dictyostelium fasciculatum</name>
    <dbReference type="NCBI Taxonomy" id="261658"/>
    <lineage>
        <taxon>Eukaryota</taxon>
        <taxon>Amoebozoa</taxon>
        <taxon>Evosea</taxon>
        <taxon>Eumycetozoa</taxon>
        <taxon>Dictyostelia</taxon>
        <taxon>Acytosteliales</taxon>
        <taxon>Cavenderiaceae</taxon>
        <taxon>Cavenderia</taxon>
    </lineage>
</organism>
<keyword evidence="1" id="KW-0880">Kelch repeat</keyword>
<protein>
    <submittedName>
        <fullName evidence="5">Kelch repeat-containing protein</fullName>
    </submittedName>
</protein>
<dbReference type="SUPFAM" id="SSF117281">
    <property type="entry name" value="Kelch motif"/>
    <property type="match status" value="1"/>
</dbReference>
<dbReference type="OMA" id="MDNDFTS"/>
<dbReference type="PANTHER" id="PTHR46260:SF3">
    <property type="entry name" value="RING-TYPE DOMAIN-CONTAINING PROTEIN"/>
    <property type="match status" value="1"/>
</dbReference>
<evidence type="ECO:0000313" key="5">
    <source>
        <dbReference type="EMBL" id="EGG18529.1"/>
    </source>
</evidence>
<dbReference type="InterPro" id="IPR006652">
    <property type="entry name" value="Kelch_1"/>
</dbReference>
<evidence type="ECO:0000256" key="3">
    <source>
        <dbReference type="SAM" id="MobiDB-lite"/>
    </source>
</evidence>
<dbReference type="AlphaFoldDB" id="F4Q128"/>
<evidence type="ECO:0000313" key="6">
    <source>
        <dbReference type="Proteomes" id="UP000007797"/>
    </source>
</evidence>
<dbReference type="Proteomes" id="UP000007797">
    <property type="component" value="Unassembled WGS sequence"/>
</dbReference>
<evidence type="ECO:0000256" key="2">
    <source>
        <dbReference type="ARBA" id="ARBA00022737"/>
    </source>
</evidence>
<dbReference type="RefSeq" id="XP_004366433.1">
    <property type="nucleotide sequence ID" value="XM_004366376.1"/>
</dbReference>
<name>F4Q128_CACFS</name>
<dbReference type="SMART" id="SM00612">
    <property type="entry name" value="Kelch"/>
    <property type="match status" value="4"/>
</dbReference>
<dbReference type="GeneID" id="14870277"/>
<feature type="region of interest" description="Disordered" evidence="3">
    <location>
        <begin position="222"/>
        <end position="242"/>
    </location>
</feature>
<proteinExistence type="predicted"/>
<dbReference type="Gene3D" id="2.120.10.80">
    <property type="entry name" value="Kelch-type beta propeller"/>
    <property type="match status" value="2"/>
</dbReference>
<evidence type="ECO:0000256" key="1">
    <source>
        <dbReference type="ARBA" id="ARBA00022441"/>
    </source>
</evidence>
<feature type="region of interest" description="Disordered" evidence="3">
    <location>
        <begin position="247"/>
        <end position="266"/>
    </location>
</feature>
<feature type="region of interest" description="Disordered" evidence="3">
    <location>
        <begin position="289"/>
        <end position="313"/>
    </location>
</feature>
<feature type="domain" description="Attractin/MKLN-like beta-propeller" evidence="4">
    <location>
        <begin position="459"/>
        <end position="643"/>
    </location>
</feature>
<dbReference type="STRING" id="1054147.F4Q128"/>
<dbReference type="InterPro" id="IPR051746">
    <property type="entry name" value="Kelch_domain_containing_8"/>
</dbReference>
<evidence type="ECO:0000259" key="4">
    <source>
        <dbReference type="Pfam" id="PF24981"/>
    </source>
</evidence>
<feature type="region of interest" description="Disordered" evidence="3">
    <location>
        <begin position="97"/>
        <end position="160"/>
    </location>
</feature>
<dbReference type="PANTHER" id="PTHR46260">
    <property type="entry name" value="RING-TYPE DOMAIN-CONTAINING PROTEIN"/>
    <property type="match status" value="1"/>
</dbReference>
<feature type="compositionally biased region" description="Low complexity" evidence="3">
    <location>
        <begin position="289"/>
        <end position="306"/>
    </location>
</feature>
<dbReference type="KEGG" id="dfa:DFA_04023"/>
<dbReference type="InterPro" id="IPR015915">
    <property type="entry name" value="Kelch-typ_b-propeller"/>
</dbReference>
<accession>F4Q128</accession>
<keyword evidence="6" id="KW-1185">Reference proteome</keyword>
<dbReference type="Pfam" id="PF24981">
    <property type="entry name" value="Beta-prop_ATRN-LZTR1"/>
    <property type="match status" value="1"/>
</dbReference>
<reference evidence="6" key="1">
    <citation type="journal article" date="2011" name="Genome Res.">
        <title>Phylogeny-wide analysis of social amoeba genomes highlights ancient origins for complex intercellular communication.</title>
        <authorList>
            <person name="Heidel A.J."/>
            <person name="Lawal H.M."/>
            <person name="Felder M."/>
            <person name="Schilde C."/>
            <person name="Helps N.R."/>
            <person name="Tunggal B."/>
            <person name="Rivero F."/>
            <person name="John U."/>
            <person name="Schleicher M."/>
            <person name="Eichinger L."/>
            <person name="Platzer M."/>
            <person name="Noegel A.A."/>
            <person name="Schaap P."/>
            <person name="Gloeckner G."/>
        </authorList>
    </citation>
    <scope>NUCLEOTIDE SEQUENCE [LARGE SCALE GENOMIC DNA]</scope>
    <source>
        <strain evidence="6">SH3</strain>
    </source>
</reference>
<sequence>MMMNDNGLSNSREGLLIRNCQHLEYYKELSERTLELCDQSFIDTKKAIIQEFDTLIQYLNDRKIELLTQLAVELESHKQDLEKNRDKAQQLIESLEKRLRGSSGSRAHSPTNNGSSATPSSSVNGSGSLSPTITITSPQSSGGGSSSLSKASSAGSNLSASTPTILCKSTSSLDLMTDSGADAFLKMDQLAILKESIDIIEWKWVPEFQQLTTKTRVIATPKPLSPRQAGSSHGGYDVDDSCSNDGSLYDDSVSTSSSSNIKMSTASYQHGESRSSLCLGGNDQDSASSISLSASNSNSLHKSMSMENVSRRGGGVNGMGRWEREVNIYGKLGFEKRAHPEYRELSAMLPKQSYIYSIGGHLNGFDQYALERYDMKEGRWRTLKPLHQMDNDFTSHYDGRNSIYNFGGSLTPSKVTKYLIAEDRWEILSSEIPEGGRFLHSSVYDQKQFIYLLGGFPRSNSVLRFNLVTEEFTKLSSMKSLWKMSTVYDATTNSIYTIGGCNISGSSVNTFDRFDIDENRWVELSPLNHEMYSGGAIIDNNNGYIYVFGGFNSQNNETLNRVERYSIEHNKWEVVEPPIPQRMTFTNSTFFDGDHYVYLVGGHSPATKENISTVYRFNTITFEWDILTTFQHSRVKGSAIYISK</sequence>
<gene>
    <name evidence="5" type="ORF">DFA_04023</name>
</gene>
<dbReference type="OrthoDB" id="45365at2759"/>
<feature type="compositionally biased region" description="Low complexity" evidence="3">
    <location>
        <begin position="109"/>
        <end position="160"/>
    </location>
</feature>
<dbReference type="InterPro" id="IPR056737">
    <property type="entry name" value="Beta-prop_ATRN-MKLN-like"/>
</dbReference>
<dbReference type="EMBL" id="GL883018">
    <property type="protein sequence ID" value="EGG18529.1"/>
    <property type="molecule type" value="Genomic_DNA"/>
</dbReference>